<comment type="caution">
    <text evidence="1">The sequence shown here is derived from an EMBL/GenBank/DDBJ whole genome shotgun (WGS) entry which is preliminary data.</text>
</comment>
<reference evidence="1 2" key="1">
    <citation type="submission" date="2017-03" db="EMBL/GenBank/DDBJ databases">
        <title>Genome sequence of Methanobrevibacter thaueri.</title>
        <authorList>
            <person name="Poehlein A."/>
            <person name="Seedorf H."/>
            <person name="Daniel R."/>
        </authorList>
    </citation>
    <scope>NUCLEOTIDE SEQUENCE [LARGE SCALE GENOMIC DNA]</scope>
    <source>
        <strain evidence="1 2">DSM 11995</strain>
    </source>
</reference>
<dbReference type="PANTHER" id="PTHR37029">
    <property type="entry name" value="SSR1768 PROTEIN"/>
    <property type="match status" value="1"/>
</dbReference>
<protein>
    <recommendedName>
        <fullName evidence="3">DUF2283 domain-containing protein</fullName>
    </recommendedName>
</protein>
<evidence type="ECO:0000313" key="1">
    <source>
        <dbReference type="EMBL" id="PWB85409.1"/>
    </source>
</evidence>
<evidence type="ECO:0000313" key="2">
    <source>
        <dbReference type="Proteomes" id="UP000251717"/>
    </source>
</evidence>
<proteinExistence type="predicted"/>
<gene>
    <name evidence="1" type="ORF">MBBTH_20090</name>
</gene>
<dbReference type="Pfam" id="PF10049">
    <property type="entry name" value="DUF2283"/>
    <property type="match status" value="1"/>
</dbReference>
<dbReference type="EMBL" id="MZGS01000028">
    <property type="protein sequence ID" value="PWB85409.1"/>
    <property type="molecule type" value="Genomic_DNA"/>
</dbReference>
<dbReference type="RefSeq" id="WP_116592880.1">
    <property type="nucleotide sequence ID" value="NZ_MZGS01000028.1"/>
</dbReference>
<dbReference type="AlphaFoldDB" id="A0A315XK58"/>
<dbReference type="PANTHER" id="PTHR37029:SF1">
    <property type="entry name" value="SSR1768 PROTEIN"/>
    <property type="match status" value="1"/>
</dbReference>
<keyword evidence="2" id="KW-1185">Reference proteome</keyword>
<evidence type="ECO:0008006" key="3">
    <source>
        <dbReference type="Google" id="ProtNLM"/>
    </source>
</evidence>
<dbReference type="InterPro" id="IPR019270">
    <property type="entry name" value="DUF2283"/>
</dbReference>
<name>A0A315XK58_9EURY</name>
<accession>A0A315XK58</accession>
<dbReference type="OrthoDB" id="68496at2157"/>
<sequence length="121" mass="13809">MNNKVVYDYDRQGDSLFIYCVDDYEYEVSLELDNDVILDIDKDGKPVAFEFLNASKIFNLDKSHFNNLTKITIQSIITEDAINLKVKLAVPVHNKTQTFGMNRITTNLNGIPAIEYELVTA</sequence>
<dbReference type="Proteomes" id="UP000251717">
    <property type="component" value="Unassembled WGS sequence"/>
</dbReference>
<organism evidence="1 2">
    <name type="scientific">Methanobrevibacter thaueri</name>
    <dbReference type="NCBI Taxonomy" id="190975"/>
    <lineage>
        <taxon>Archaea</taxon>
        <taxon>Methanobacteriati</taxon>
        <taxon>Methanobacteriota</taxon>
        <taxon>Methanomada group</taxon>
        <taxon>Methanobacteria</taxon>
        <taxon>Methanobacteriales</taxon>
        <taxon>Methanobacteriaceae</taxon>
        <taxon>Methanobrevibacter</taxon>
    </lineage>
</organism>